<dbReference type="Gene3D" id="3.40.50.360">
    <property type="match status" value="1"/>
</dbReference>
<dbReference type="InterPro" id="IPR029039">
    <property type="entry name" value="Flavoprotein-like_sf"/>
</dbReference>
<dbReference type="OrthoDB" id="9812295at2"/>
<accession>A0A1Y5TV76</accession>
<evidence type="ECO:0000259" key="1">
    <source>
        <dbReference type="Pfam" id="PF03358"/>
    </source>
</evidence>
<keyword evidence="3" id="KW-1185">Reference proteome</keyword>
<organism evidence="2 3">
    <name type="scientific">Roseisalinus antarcticus</name>
    <dbReference type="NCBI Taxonomy" id="254357"/>
    <lineage>
        <taxon>Bacteria</taxon>
        <taxon>Pseudomonadati</taxon>
        <taxon>Pseudomonadota</taxon>
        <taxon>Alphaproteobacteria</taxon>
        <taxon>Rhodobacterales</taxon>
        <taxon>Roseobacteraceae</taxon>
        <taxon>Roseisalinus</taxon>
    </lineage>
</organism>
<gene>
    <name evidence="2" type="ORF">ROA7023_03702</name>
</gene>
<evidence type="ECO:0000313" key="2">
    <source>
        <dbReference type="EMBL" id="SLN73540.1"/>
    </source>
</evidence>
<dbReference type="PANTHER" id="PTHR30543">
    <property type="entry name" value="CHROMATE REDUCTASE"/>
    <property type="match status" value="1"/>
</dbReference>
<name>A0A1Y5TV76_9RHOB</name>
<proteinExistence type="predicted"/>
<dbReference type="GO" id="GO:0016491">
    <property type="term" value="F:oxidoreductase activity"/>
    <property type="evidence" value="ECO:0007669"/>
    <property type="project" value="InterPro"/>
</dbReference>
<dbReference type="GO" id="GO:0005829">
    <property type="term" value="C:cytosol"/>
    <property type="evidence" value="ECO:0007669"/>
    <property type="project" value="TreeGrafter"/>
</dbReference>
<dbReference type="InterPro" id="IPR005025">
    <property type="entry name" value="FMN_Rdtase-like_dom"/>
</dbReference>
<evidence type="ECO:0000313" key="3">
    <source>
        <dbReference type="Proteomes" id="UP000193900"/>
    </source>
</evidence>
<dbReference type="RefSeq" id="WP_085880464.1">
    <property type="nucleotide sequence ID" value="NZ_FWFZ01000028.1"/>
</dbReference>
<dbReference type="Pfam" id="PF03358">
    <property type="entry name" value="FMN_red"/>
    <property type="match status" value="1"/>
</dbReference>
<dbReference type="EMBL" id="FWFZ01000028">
    <property type="protein sequence ID" value="SLN73540.1"/>
    <property type="molecule type" value="Genomic_DNA"/>
</dbReference>
<dbReference type="Proteomes" id="UP000193900">
    <property type="component" value="Unassembled WGS sequence"/>
</dbReference>
<feature type="domain" description="NADPH-dependent FMN reductase-like" evidence="1">
    <location>
        <begin position="1"/>
        <end position="135"/>
    </location>
</feature>
<dbReference type="PANTHER" id="PTHR30543:SF21">
    <property type="entry name" value="NAD(P)H-DEPENDENT FMN REDUCTASE LOT6"/>
    <property type="match status" value="1"/>
</dbReference>
<protein>
    <submittedName>
        <fullName evidence="2">NADPH-dependent FMN reductase</fullName>
    </submittedName>
</protein>
<reference evidence="2 3" key="1">
    <citation type="submission" date="2017-03" db="EMBL/GenBank/DDBJ databases">
        <authorList>
            <person name="Afonso C.L."/>
            <person name="Miller P.J."/>
            <person name="Scott M.A."/>
            <person name="Spackman E."/>
            <person name="Goraichik I."/>
            <person name="Dimitrov K.M."/>
            <person name="Suarez D.L."/>
            <person name="Swayne D.E."/>
        </authorList>
    </citation>
    <scope>NUCLEOTIDE SEQUENCE [LARGE SCALE GENOMIC DNA]</scope>
    <source>
        <strain evidence="2 3">CECT 7023</strain>
    </source>
</reference>
<dbReference type="GO" id="GO:0010181">
    <property type="term" value="F:FMN binding"/>
    <property type="evidence" value="ECO:0007669"/>
    <property type="project" value="TreeGrafter"/>
</dbReference>
<dbReference type="SUPFAM" id="SSF52218">
    <property type="entry name" value="Flavoproteins"/>
    <property type="match status" value="1"/>
</dbReference>
<sequence length="188" mass="20571">MRILAFAASNSRRSINRVLVENAVSRLHDTIAPEAKTERLDLNDYDMPIYSIDREREAGIPAPALDFFGQIGAADAVLVSYAEHNGSVTAAWKNLFDWMSRIEMKLWQGKPLVMLAASPGSRAGAGVLADQSRLAPHFGAELRGTLGIGKWAEAWDAEALALARPEDRAALDALLFRLVQPSRETFPA</sequence>
<dbReference type="InterPro" id="IPR050712">
    <property type="entry name" value="NAD(P)H-dep_reductase"/>
</dbReference>
<dbReference type="AlphaFoldDB" id="A0A1Y5TV76"/>